<keyword evidence="10 19" id="KW-0347">Helicase</keyword>
<keyword evidence="6" id="KW-0158">Chromosome</keyword>
<evidence type="ECO:0000256" key="10">
    <source>
        <dbReference type="ARBA" id="ARBA00022806"/>
    </source>
</evidence>
<dbReference type="GO" id="GO:0042162">
    <property type="term" value="F:telomeric DNA binding"/>
    <property type="evidence" value="ECO:0007669"/>
    <property type="project" value="InterPro"/>
</dbReference>
<name>A0A9P9FJ06_9HYPO</name>
<evidence type="ECO:0000256" key="5">
    <source>
        <dbReference type="ARBA" id="ARBA00021792"/>
    </source>
</evidence>
<evidence type="ECO:0000256" key="2">
    <source>
        <dbReference type="ARBA" id="ARBA00004574"/>
    </source>
</evidence>
<dbReference type="OrthoDB" id="30826at2759"/>
<dbReference type="GO" id="GO:0016787">
    <property type="term" value="F:hydrolase activity"/>
    <property type="evidence" value="ECO:0007669"/>
    <property type="project" value="UniProtKB-KW"/>
</dbReference>
<evidence type="ECO:0000256" key="4">
    <source>
        <dbReference type="ARBA" id="ARBA00012551"/>
    </source>
</evidence>
<dbReference type="GO" id="GO:0000723">
    <property type="term" value="P:telomere maintenance"/>
    <property type="evidence" value="ECO:0007669"/>
    <property type="project" value="InterPro"/>
</dbReference>
<dbReference type="FunFam" id="3.40.50.410:FF:000073">
    <property type="entry name" value="ATP-dependent DNA helicase II subunit 2"/>
    <property type="match status" value="1"/>
</dbReference>
<feature type="domain" description="VWFA" evidence="20">
    <location>
        <begin position="6"/>
        <end position="209"/>
    </location>
</feature>
<dbReference type="Pfam" id="PF02735">
    <property type="entry name" value="Ku"/>
    <property type="match status" value="1"/>
</dbReference>
<dbReference type="InterPro" id="IPR006164">
    <property type="entry name" value="DNA_bd_Ku70/Ku80"/>
</dbReference>
<evidence type="ECO:0000256" key="11">
    <source>
        <dbReference type="ARBA" id="ARBA00022840"/>
    </source>
</evidence>
<keyword evidence="7 19" id="KW-0547">Nucleotide-binding</keyword>
<comment type="subcellular location">
    <subcellularLocation>
        <location evidence="2">Chromosome</location>
        <location evidence="2">Telomere</location>
    </subcellularLocation>
    <subcellularLocation>
        <location evidence="1 19">Nucleus</location>
    </subcellularLocation>
</comment>
<sequence>MADKEATVFILDLGSSMAQINSGRSESDLDWSMQYVWDKITDLVAASRKTLCVGVLGLRSDETDNKLQDDEGYENISVLQQLGPMTMSSLRELQTKIKPSNTEFGDAISAIVLAVDMIDTFTKKLKWNRKIVLITDGRGPIDDDDISDISKKMNDSNIQLTVLGVDFDDPEYGFKEEDKPSEKAQNEKTLRTLVNDCQNGVFASIVEAIDEIGTPRVKSVKPYKTFDGALTLGDPVKFPAAMSINVERYFKTHLARPLAASTVVIKSEQGVGSQSTETVEGDEMEGVEFSAVKQARSYKINDPDAPGGKRDVEFDSLAKGFEYGRTAVHISESEYNITKIETQKSFSIVGFIPCVKYEPFLNLGEVCVTMARKADTKSEVALSSLIWAMSELESYAVARIVSKDGKEPQLVLLAPNIEPDLECLYDIPLPFAEDIRSYQFPPLDRVITVTGQTLTKHRFLPTDELNDAMGDYVDAMDLSTYGIDDEGNPAEYVPVEDTYNPSIHRINHAVKSRAVHPHMPIPDTPSILLRFASPPEDLIEKVQGRIDTLIELAEVKKVPPKAKGKRTRDAVKPISGLDVDALLGEGEKGDIDPDNAVPGFKQALAVTEELSEIEDATKQMGAITNKLITESFGDNKYAQALECLAVMREELINLEEPGLYNTYVRDMKKQLLSGALGGDRRDFWFKIRWTRMGLIEKKQSEVSDVTPEEVEEFYKSR</sequence>
<dbReference type="EMBL" id="JAGMUU010000001">
    <property type="protein sequence ID" value="KAH7162388.1"/>
    <property type="molecule type" value="Genomic_DNA"/>
</dbReference>
<dbReference type="SUPFAM" id="SSF100939">
    <property type="entry name" value="SPOC domain-like"/>
    <property type="match status" value="1"/>
</dbReference>
<dbReference type="GO" id="GO:0043564">
    <property type="term" value="C:Ku70:Ku80 complex"/>
    <property type="evidence" value="ECO:0007669"/>
    <property type="project" value="InterPro"/>
</dbReference>
<comment type="function">
    <text evidence="17">Single-stranded DNA-dependent ATP-dependent helicase. Involved in non-homologous end joining (NHEJ) DNA double strand break repair. DNA-binding is sequence-independent but has a high affinity to nicks in double-stranded DNA and to the ends of duplex DNA. Binds to naturally occurring chromosomal ends, and therefore provides chromosomal end protection. Required also for telomere recombination to repair telomeric ends in the absence of telomerase. KU70, of the KU70/KU80 heterodimer, binds to the stem loop of TLC1, the RNA component of telomerase. Involved in telomere maintenance. Interacts with telomeric repeats and subtelomeric sequences thereby controlling telomere length and protecting against subtelomeric rearrangement. Maintains telomeric chromatin, which is involved in silencing the expression of genes located at the telomere. Required for mating-type switching.</text>
</comment>
<dbReference type="InterPro" id="IPR002035">
    <property type="entry name" value="VWF_A"/>
</dbReference>
<comment type="caution">
    <text evidence="21">The sequence shown here is derived from an EMBL/GenBank/DDBJ whole genome shotgun (WGS) entry which is preliminary data.</text>
</comment>
<keyword evidence="9 19" id="KW-0378">Hydrolase</keyword>
<dbReference type="GO" id="GO:0003684">
    <property type="term" value="F:damaged DNA binding"/>
    <property type="evidence" value="ECO:0007669"/>
    <property type="project" value="InterPro"/>
</dbReference>
<dbReference type="PANTHER" id="PTHR12604">
    <property type="entry name" value="KU AUTOANTIGEN DNA HELICASE"/>
    <property type="match status" value="1"/>
</dbReference>
<evidence type="ECO:0000256" key="17">
    <source>
        <dbReference type="ARBA" id="ARBA00024890"/>
    </source>
</evidence>
<evidence type="ECO:0000313" key="22">
    <source>
        <dbReference type="Proteomes" id="UP000717696"/>
    </source>
</evidence>
<dbReference type="Gene3D" id="2.40.290.10">
    <property type="match status" value="1"/>
</dbReference>
<dbReference type="CDD" id="cd00873">
    <property type="entry name" value="KU80"/>
    <property type="match status" value="1"/>
</dbReference>
<evidence type="ECO:0000256" key="13">
    <source>
        <dbReference type="ARBA" id="ARBA00023125"/>
    </source>
</evidence>
<evidence type="ECO:0000256" key="3">
    <source>
        <dbReference type="ARBA" id="ARBA00007726"/>
    </source>
</evidence>
<evidence type="ECO:0000256" key="16">
    <source>
        <dbReference type="ARBA" id="ARBA00023242"/>
    </source>
</evidence>
<dbReference type="GO" id="GO:0006303">
    <property type="term" value="P:double-strand break repair via nonhomologous end joining"/>
    <property type="evidence" value="ECO:0007669"/>
    <property type="project" value="InterPro"/>
</dbReference>
<dbReference type="AlphaFoldDB" id="A0A9P9FJ06"/>
<keyword evidence="8 19" id="KW-0227">DNA damage</keyword>
<dbReference type="GO" id="GO:0006310">
    <property type="term" value="P:DNA recombination"/>
    <property type="evidence" value="ECO:0007669"/>
    <property type="project" value="UniProtKB-KW"/>
</dbReference>
<dbReference type="InterPro" id="IPR036465">
    <property type="entry name" value="vWFA_dom_sf"/>
</dbReference>
<dbReference type="PROSITE" id="PS50234">
    <property type="entry name" value="VWFA"/>
    <property type="match status" value="1"/>
</dbReference>
<reference evidence="21" key="1">
    <citation type="journal article" date="2021" name="Nat. Commun.">
        <title>Genetic determinants of endophytism in the Arabidopsis root mycobiome.</title>
        <authorList>
            <person name="Mesny F."/>
            <person name="Miyauchi S."/>
            <person name="Thiergart T."/>
            <person name="Pickel B."/>
            <person name="Atanasova L."/>
            <person name="Karlsson M."/>
            <person name="Huettel B."/>
            <person name="Barry K.W."/>
            <person name="Haridas S."/>
            <person name="Chen C."/>
            <person name="Bauer D."/>
            <person name="Andreopoulos W."/>
            <person name="Pangilinan J."/>
            <person name="LaButti K."/>
            <person name="Riley R."/>
            <person name="Lipzen A."/>
            <person name="Clum A."/>
            <person name="Drula E."/>
            <person name="Henrissat B."/>
            <person name="Kohler A."/>
            <person name="Grigoriev I.V."/>
            <person name="Martin F.M."/>
            <person name="Hacquard S."/>
        </authorList>
    </citation>
    <scope>NUCLEOTIDE SEQUENCE</scope>
    <source>
        <strain evidence="21">MPI-CAGE-AT-0021</strain>
    </source>
</reference>
<organism evidence="21 22">
    <name type="scientific">Dactylonectria estremocensis</name>
    <dbReference type="NCBI Taxonomy" id="1079267"/>
    <lineage>
        <taxon>Eukaryota</taxon>
        <taxon>Fungi</taxon>
        <taxon>Dikarya</taxon>
        <taxon>Ascomycota</taxon>
        <taxon>Pezizomycotina</taxon>
        <taxon>Sordariomycetes</taxon>
        <taxon>Hypocreomycetidae</taxon>
        <taxon>Hypocreales</taxon>
        <taxon>Nectriaceae</taxon>
        <taxon>Dactylonectria</taxon>
    </lineage>
</organism>
<keyword evidence="12" id="KW-0779">Telomere</keyword>
<dbReference type="Pfam" id="PF03731">
    <property type="entry name" value="Ku_N"/>
    <property type="match status" value="1"/>
</dbReference>
<comment type="similarity">
    <text evidence="3 19">Belongs to the ku80 family.</text>
</comment>
<gene>
    <name evidence="21" type="ORF">B0J13DRAFT_535842</name>
</gene>
<dbReference type="GO" id="GO:0000781">
    <property type="term" value="C:chromosome, telomeric region"/>
    <property type="evidence" value="ECO:0007669"/>
    <property type="project" value="UniProtKB-SubCell"/>
</dbReference>
<keyword evidence="11 19" id="KW-0067">ATP-binding</keyword>
<evidence type="ECO:0000256" key="9">
    <source>
        <dbReference type="ARBA" id="ARBA00022801"/>
    </source>
</evidence>
<evidence type="ECO:0000256" key="12">
    <source>
        <dbReference type="ARBA" id="ARBA00022895"/>
    </source>
</evidence>
<evidence type="ECO:0000256" key="8">
    <source>
        <dbReference type="ARBA" id="ARBA00022763"/>
    </source>
</evidence>
<evidence type="ECO:0000259" key="20">
    <source>
        <dbReference type="PROSITE" id="PS50234"/>
    </source>
</evidence>
<evidence type="ECO:0000313" key="21">
    <source>
        <dbReference type="EMBL" id="KAH7162388.1"/>
    </source>
</evidence>
<protein>
    <recommendedName>
        <fullName evidence="5 19">ATP-dependent DNA helicase II subunit 2</fullName>
        <ecNumber evidence="4 19">3.6.4.12</ecNumber>
    </recommendedName>
</protein>
<dbReference type="GO" id="GO:0005524">
    <property type="term" value="F:ATP binding"/>
    <property type="evidence" value="ECO:0007669"/>
    <property type="project" value="UniProtKB-UniRule"/>
</dbReference>
<dbReference type="InterPro" id="IPR005161">
    <property type="entry name" value="Ku_N"/>
</dbReference>
<dbReference type="PIRSF" id="PIRSF016570">
    <property type="entry name" value="Ku80"/>
    <property type="match status" value="1"/>
</dbReference>
<dbReference type="InterPro" id="IPR016194">
    <property type="entry name" value="SPOC-like_C_dom_sf"/>
</dbReference>
<keyword evidence="14 19" id="KW-0233">DNA recombination</keyword>
<dbReference type="Pfam" id="PF08785">
    <property type="entry name" value="Ku_PK_bind"/>
    <property type="match status" value="1"/>
</dbReference>
<keyword evidence="15 19" id="KW-0234">DNA repair</keyword>
<evidence type="ECO:0000256" key="18">
    <source>
        <dbReference type="ARBA" id="ARBA00047995"/>
    </source>
</evidence>
<dbReference type="Gene3D" id="1.25.40.240">
    <property type="entry name" value="Ku, C-terminal domain"/>
    <property type="match status" value="1"/>
</dbReference>
<keyword evidence="13 19" id="KW-0238">DNA-binding</keyword>
<dbReference type="Gene3D" id="3.40.50.410">
    <property type="entry name" value="von Willebrand factor, type A domain"/>
    <property type="match status" value="1"/>
</dbReference>
<dbReference type="SMART" id="SM00559">
    <property type="entry name" value="Ku78"/>
    <property type="match status" value="1"/>
</dbReference>
<dbReference type="PANTHER" id="PTHR12604:SF4">
    <property type="entry name" value="X-RAY REPAIR CROSS-COMPLEMENTING PROTEIN 5"/>
    <property type="match status" value="1"/>
</dbReference>
<dbReference type="InterPro" id="IPR036494">
    <property type="entry name" value="Ku_C_sf"/>
</dbReference>
<dbReference type="SUPFAM" id="SSF101420">
    <property type="entry name" value="C-terminal domain of Ku80"/>
    <property type="match status" value="1"/>
</dbReference>
<keyword evidence="22" id="KW-1185">Reference proteome</keyword>
<proteinExistence type="inferred from homology"/>
<accession>A0A9P9FJ06</accession>
<dbReference type="GO" id="GO:0003678">
    <property type="term" value="F:DNA helicase activity"/>
    <property type="evidence" value="ECO:0007669"/>
    <property type="project" value="UniProtKB-EC"/>
</dbReference>
<evidence type="ECO:0000256" key="14">
    <source>
        <dbReference type="ARBA" id="ARBA00023172"/>
    </source>
</evidence>
<comment type="catalytic activity">
    <reaction evidence="18 19">
        <text>ATP + H2O = ADP + phosphate + H(+)</text>
        <dbReference type="Rhea" id="RHEA:13065"/>
        <dbReference type="ChEBI" id="CHEBI:15377"/>
        <dbReference type="ChEBI" id="CHEBI:15378"/>
        <dbReference type="ChEBI" id="CHEBI:30616"/>
        <dbReference type="ChEBI" id="CHEBI:43474"/>
        <dbReference type="ChEBI" id="CHEBI:456216"/>
        <dbReference type="EC" id="3.6.4.12"/>
    </reaction>
</comment>
<dbReference type="GO" id="GO:0003690">
    <property type="term" value="F:double-stranded DNA binding"/>
    <property type="evidence" value="ECO:0007669"/>
    <property type="project" value="TreeGrafter"/>
</dbReference>
<evidence type="ECO:0000256" key="6">
    <source>
        <dbReference type="ARBA" id="ARBA00022454"/>
    </source>
</evidence>
<dbReference type="FunFam" id="1.10.1600.10:FF:000002">
    <property type="entry name" value="X-ray repair cross-complementing protein 5"/>
    <property type="match status" value="1"/>
</dbReference>
<evidence type="ECO:0000256" key="15">
    <source>
        <dbReference type="ARBA" id="ARBA00023204"/>
    </source>
</evidence>
<dbReference type="Proteomes" id="UP000717696">
    <property type="component" value="Unassembled WGS sequence"/>
</dbReference>
<dbReference type="Gene3D" id="1.10.1600.10">
    <property type="match status" value="1"/>
</dbReference>
<evidence type="ECO:0000256" key="7">
    <source>
        <dbReference type="ARBA" id="ARBA00022741"/>
    </source>
</evidence>
<dbReference type="InterPro" id="IPR024193">
    <property type="entry name" value="Ku80"/>
</dbReference>
<keyword evidence="16 19" id="KW-0539">Nucleus</keyword>
<dbReference type="EC" id="3.6.4.12" evidence="4 19"/>
<dbReference type="SUPFAM" id="SSF53300">
    <property type="entry name" value="vWA-like"/>
    <property type="match status" value="1"/>
</dbReference>
<evidence type="ECO:0000256" key="19">
    <source>
        <dbReference type="PIRNR" id="PIRNR016570"/>
    </source>
</evidence>
<dbReference type="InterPro" id="IPR014893">
    <property type="entry name" value="Ku_PK_bind"/>
</dbReference>
<evidence type="ECO:0000256" key="1">
    <source>
        <dbReference type="ARBA" id="ARBA00004123"/>
    </source>
</evidence>